<dbReference type="AlphaFoldDB" id="A0A7S4RGC4"/>
<feature type="transmembrane region" description="Helical" evidence="7">
    <location>
        <begin position="196"/>
        <end position="215"/>
    </location>
</feature>
<feature type="region of interest" description="Disordered" evidence="6">
    <location>
        <begin position="24"/>
        <end position="60"/>
    </location>
</feature>
<dbReference type="PANTHER" id="PTHR30509">
    <property type="entry name" value="P-HYDROXYBENZOIC ACID EFFLUX PUMP SUBUNIT-RELATED"/>
    <property type="match status" value="1"/>
</dbReference>
<protein>
    <recommendedName>
        <fullName evidence="8">Integral membrane bound transporter domain-containing protein</fullName>
    </recommendedName>
</protein>
<dbReference type="GO" id="GO:0005886">
    <property type="term" value="C:plasma membrane"/>
    <property type="evidence" value="ECO:0007669"/>
    <property type="project" value="UniProtKB-SubCell"/>
</dbReference>
<keyword evidence="4 7" id="KW-1133">Transmembrane helix</keyword>
<keyword evidence="2" id="KW-1003">Cell membrane</keyword>
<organism evidence="9">
    <name type="scientific">Ditylum brightwellii</name>
    <dbReference type="NCBI Taxonomy" id="49249"/>
    <lineage>
        <taxon>Eukaryota</taxon>
        <taxon>Sar</taxon>
        <taxon>Stramenopiles</taxon>
        <taxon>Ochrophyta</taxon>
        <taxon>Bacillariophyta</taxon>
        <taxon>Mediophyceae</taxon>
        <taxon>Lithodesmiophycidae</taxon>
        <taxon>Lithodesmiales</taxon>
        <taxon>Lithodesmiaceae</taxon>
        <taxon>Ditylum</taxon>
    </lineage>
</organism>
<comment type="subcellular location">
    <subcellularLocation>
        <location evidence="1">Cell membrane</location>
        <topology evidence="1">Multi-pass membrane protein</topology>
    </subcellularLocation>
</comment>
<dbReference type="InterPro" id="IPR049453">
    <property type="entry name" value="Memb_transporter_dom"/>
</dbReference>
<feature type="compositionally biased region" description="Polar residues" evidence="6">
    <location>
        <begin position="24"/>
        <end position="40"/>
    </location>
</feature>
<evidence type="ECO:0000256" key="7">
    <source>
        <dbReference type="SAM" id="Phobius"/>
    </source>
</evidence>
<evidence type="ECO:0000256" key="1">
    <source>
        <dbReference type="ARBA" id="ARBA00004651"/>
    </source>
</evidence>
<proteinExistence type="predicted"/>
<feature type="transmembrane region" description="Helical" evidence="7">
    <location>
        <begin position="248"/>
        <end position="271"/>
    </location>
</feature>
<accession>A0A7S4RGC4</accession>
<gene>
    <name evidence="9" type="ORF">DBRI00130_LOCUS18292</name>
</gene>
<evidence type="ECO:0000256" key="4">
    <source>
        <dbReference type="ARBA" id="ARBA00022989"/>
    </source>
</evidence>
<sequence>MKEFKSKQVLLTIMCDDLMISMSSQKTPVDSISRKSSTSVDIDKEEESEHHEETLQEQSRRLSEVIKSRTELYQLQKDVPATQSTEIIEKEETSGIRYMVKEVATAKEHGGDYKQRSLTALRTSIGSFVTFAVIVYPQQEVLGAVWIGNIFMHSTIKTSFGSSFTCVLGFGRSVILTTAISWPVAFSINLLSTEHASIILPFLVFILTFLIMSCPPLVSRNLMILVMYIVVASPVREDMIWWKPFSWVATYLIGIMVALLSNIIPFPNFVLKSTHKKLQKFENDFAMLLLETKAYSENTAITPALSIAARASIELLQSRICSTIKELKADLPATRTELEIRCKKKASKALSDWVIDCQDLLTPLRMLRNALAQRLLGEEYDVYSPHLREAKKIINEEVGSSRDRLADAMIAAIAVCHAHADPNSHRTVLPHLTPELDFALKECRQSFHWAIAKAAKKLGVNPQSTSPIFAHLTRRMAAFNALFDIGDILLAHLKKYSWELESFNEEAKQGPCNCITSMYHTHLKMRWSPWLWHKPDSYRLALKTSVGMSIASLFISIPYLWRISQPFGVWPGLTIASVNLVTTGSSFSKAGDRLFGTMLAAAYALLVTDLFPGNSDLVKIPALTMFTFILIYLRGNKHAYANTYAATSIGSMFYGSVKNDFDFDGYIPKRIELIFAGVVIFSLVEFLLFPRSSRKVVEETSFQFFLTMNSFLKQAVKCTKLMETYVCELGKSSSSDYAAELFRNSIDPFHLDKLSEYHDMLQIQSSKLKKEIDSSIEEPHVGLSTPLHPESFRGIVREQFNSEIQAFILIDSLKELAGHYQQEGHPAREFNWPHFHTELLQGISETLDYICKWLETTFPDGRLRPQNGNSMKAITAAASFRSLEDVRLQSISKWSNNFQQFLSVEGFDTSDPEAIMTLGITTDCLLELCLRMQKAGRHVEEIVHHFPSTN</sequence>
<name>A0A7S4RGC4_9STRA</name>
<keyword evidence="5 7" id="KW-0472">Membrane</keyword>
<dbReference type="EMBL" id="HBNS01023146">
    <property type="protein sequence ID" value="CAE4613697.1"/>
    <property type="molecule type" value="Transcribed_RNA"/>
</dbReference>
<evidence type="ECO:0000256" key="5">
    <source>
        <dbReference type="ARBA" id="ARBA00023136"/>
    </source>
</evidence>
<evidence type="ECO:0000256" key="3">
    <source>
        <dbReference type="ARBA" id="ARBA00022692"/>
    </source>
</evidence>
<feature type="transmembrane region" description="Helical" evidence="7">
    <location>
        <begin position="160"/>
        <end position="184"/>
    </location>
</feature>
<evidence type="ECO:0000313" key="9">
    <source>
        <dbReference type="EMBL" id="CAE4613697.1"/>
    </source>
</evidence>
<dbReference type="Pfam" id="PF13515">
    <property type="entry name" value="FUSC_2"/>
    <property type="match status" value="1"/>
</dbReference>
<evidence type="ECO:0000256" key="2">
    <source>
        <dbReference type="ARBA" id="ARBA00022475"/>
    </source>
</evidence>
<feature type="compositionally biased region" description="Basic and acidic residues" evidence="6">
    <location>
        <begin position="47"/>
        <end position="60"/>
    </location>
</feature>
<keyword evidence="3 7" id="KW-0812">Transmembrane</keyword>
<evidence type="ECO:0000256" key="6">
    <source>
        <dbReference type="SAM" id="MobiDB-lite"/>
    </source>
</evidence>
<feature type="domain" description="Integral membrane bound transporter" evidence="8">
    <location>
        <begin position="563"/>
        <end position="681"/>
    </location>
</feature>
<reference evidence="9" key="1">
    <citation type="submission" date="2021-01" db="EMBL/GenBank/DDBJ databases">
        <authorList>
            <person name="Corre E."/>
            <person name="Pelletier E."/>
            <person name="Niang G."/>
            <person name="Scheremetjew M."/>
            <person name="Finn R."/>
            <person name="Kale V."/>
            <person name="Holt S."/>
            <person name="Cochrane G."/>
            <person name="Meng A."/>
            <person name="Brown T."/>
            <person name="Cohen L."/>
        </authorList>
    </citation>
    <scope>NUCLEOTIDE SEQUENCE</scope>
    <source>
        <strain evidence="9">GSO104</strain>
    </source>
</reference>
<evidence type="ECO:0000259" key="8">
    <source>
        <dbReference type="Pfam" id="PF13515"/>
    </source>
</evidence>
<dbReference type="PANTHER" id="PTHR30509:SF9">
    <property type="entry name" value="MULTIDRUG RESISTANCE PROTEIN MDTO"/>
    <property type="match status" value="1"/>
</dbReference>